<evidence type="ECO:0000256" key="1">
    <source>
        <dbReference type="ARBA" id="ARBA00023125"/>
    </source>
</evidence>
<dbReference type="InterPro" id="IPR001387">
    <property type="entry name" value="Cro/C1-type_HTH"/>
</dbReference>
<protein>
    <submittedName>
        <fullName evidence="3">Helix-turn-helix protein</fullName>
    </submittedName>
</protein>
<evidence type="ECO:0000313" key="4">
    <source>
        <dbReference type="Proteomes" id="UP000247591"/>
    </source>
</evidence>
<dbReference type="GO" id="GO:0005829">
    <property type="term" value="C:cytosol"/>
    <property type="evidence" value="ECO:0007669"/>
    <property type="project" value="TreeGrafter"/>
</dbReference>
<dbReference type="CDD" id="cd00093">
    <property type="entry name" value="HTH_XRE"/>
    <property type="match status" value="2"/>
</dbReference>
<dbReference type="SMART" id="SM00530">
    <property type="entry name" value="HTH_XRE"/>
    <property type="match status" value="2"/>
</dbReference>
<dbReference type="EMBL" id="QJSP01000026">
    <property type="protein sequence ID" value="PYE12047.1"/>
    <property type="molecule type" value="Genomic_DNA"/>
</dbReference>
<proteinExistence type="predicted"/>
<dbReference type="Proteomes" id="UP000247591">
    <property type="component" value="Unassembled WGS sequence"/>
</dbReference>
<dbReference type="GO" id="GO:0003677">
    <property type="term" value="F:DNA binding"/>
    <property type="evidence" value="ECO:0007669"/>
    <property type="project" value="UniProtKB-KW"/>
</dbReference>
<feature type="domain" description="HTH cro/C1-type" evidence="2">
    <location>
        <begin position="9"/>
        <end position="63"/>
    </location>
</feature>
<evidence type="ECO:0000313" key="3">
    <source>
        <dbReference type="EMBL" id="PYE12047.1"/>
    </source>
</evidence>
<feature type="domain" description="HTH cro/C1-type" evidence="2">
    <location>
        <begin position="73"/>
        <end position="127"/>
    </location>
</feature>
<dbReference type="InterPro" id="IPR050807">
    <property type="entry name" value="TransReg_Diox_bact_type"/>
</dbReference>
<dbReference type="Pfam" id="PF01381">
    <property type="entry name" value="HTH_3"/>
    <property type="match status" value="2"/>
</dbReference>
<reference evidence="3 4" key="1">
    <citation type="submission" date="2018-06" db="EMBL/GenBank/DDBJ databases">
        <title>Genomic Encyclopedia of Type Strains, Phase IV (KMG-IV): sequencing the most valuable type-strain genomes for metagenomic binning, comparative biology and taxonomic classification.</title>
        <authorList>
            <person name="Goeker M."/>
        </authorList>
    </citation>
    <scope>NUCLEOTIDE SEQUENCE [LARGE SCALE GENOMIC DNA]</scope>
    <source>
        <strain evidence="3 4">DSM 45521</strain>
    </source>
</reference>
<keyword evidence="4" id="KW-1185">Reference proteome</keyword>
<evidence type="ECO:0000259" key="2">
    <source>
        <dbReference type="PROSITE" id="PS50943"/>
    </source>
</evidence>
<accession>A0A318RGD8</accession>
<gene>
    <name evidence="3" type="ORF">DFR67_12655</name>
</gene>
<dbReference type="GO" id="GO:0003700">
    <property type="term" value="F:DNA-binding transcription factor activity"/>
    <property type="evidence" value="ECO:0007669"/>
    <property type="project" value="TreeGrafter"/>
</dbReference>
<dbReference type="PANTHER" id="PTHR46797:SF1">
    <property type="entry name" value="METHYLPHOSPHONATE SYNTHASE"/>
    <property type="match status" value="1"/>
</dbReference>
<dbReference type="PANTHER" id="PTHR46797">
    <property type="entry name" value="HTH-TYPE TRANSCRIPTIONAL REGULATOR"/>
    <property type="match status" value="1"/>
</dbReference>
<dbReference type="SUPFAM" id="SSF47413">
    <property type="entry name" value="lambda repressor-like DNA-binding domains"/>
    <property type="match status" value="2"/>
</dbReference>
<dbReference type="InterPro" id="IPR010982">
    <property type="entry name" value="Lambda_DNA-bd_dom_sf"/>
</dbReference>
<dbReference type="AlphaFoldDB" id="A0A318RGD8"/>
<sequence>MRGFDREALTAARERKQWSPARLAREAQIGLSTIRSWEAGTRAPEPDNLAKVAGVLGVSMDALISPRPGGPTLADRRILVGLTQPQLGLRTGLSTTSIGALERAEIRLTEERARRIAEALQLTVAEVNDAYRAARQRADDVP</sequence>
<comment type="caution">
    <text evidence="3">The sequence shown here is derived from an EMBL/GenBank/DDBJ whole genome shotgun (WGS) entry which is preliminary data.</text>
</comment>
<keyword evidence="1" id="KW-0238">DNA-binding</keyword>
<dbReference type="Gene3D" id="1.10.260.40">
    <property type="entry name" value="lambda repressor-like DNA-binding domains"/>
    <property type="match status" value="2"/>
</dbReference>
<organism evidence="3 4">
    <name type="scientific">Williamsia limnetica</name>
    <dbReference type="NCBI Taxonomy" id="882452"/>
    <lineage>
        <taxon>Bacteria</taxon>
        <taxon>Bacillati</taxon>
        <taxon>Actinomycetota</taxon>
        <taxon>Actinomycetes</taxon>
        <taxon>Mycobacteriales</taxon>
        <taxon>Nocardiaceae</taxon>
        <taxon>Williamsia</taxon>
    </lineage>
</organism>
<name>A0A318RGD8_WILLI</name>
<dbReference type="PROSITE" id="PS50943">
    <property type="entry name" value="HTH_CROC1"/>
    <property type="match status" value="2"/>
</dbReference>